<dbReference type="AlphaFoldDB" id="A0A2S4LW90"/>
<dbReference type="EMBL" id="PQGA01000022">
    <property type="protein sequence ID" value="POR46722.1"/>
    <property type="molecule type" value="Genomic_DNA"/>
</dbReference>
<dbReference type="Proteomes" id="UP000237381">
    <property type="component" value="Unassembled WGS sequence"/>
</dbReference>
<gene>
    <name evidence="2" type="ORF">B0G62_12238</name>
</gene>
<feature type="domain" description="HTH cro/C1-type" evidence="1">
    <location>
        <begin position="24"/>
        <end position="63"/>
    </location>
</feature>
<dbReference type="RefSeq" id="WP_027818867.1">
    <property type="nucleotide sequence ID" value="NZ_PQGA01000022.1"/>
</dbReference>
<dbReference type="InterPro" id="IPR010982">
    <property type="entry name" value="Lambda_DNA-bd_dom_sf"/>
</dbReference>
<dbReference type="GO" id="GO:0003677">
    <property type="term" value="F:DNA binding"/>
    <property type="evidence" value="ECO:0007669"/>
    <property type="project" value="InterPro"/>
</dbReference>
<accession>A0A2S4LW90</accession>
<organism evidence="2 3">
    <name type="scientific">Paraburkholderia eburnea</name>
    <dbReference type="NCBI Taxonomy" id="1189126"/>
    <lineage>
        <taxon>Bacteria</taxon>
        <taxon>Pseudomonadati</taxon>
        <taxon>Pseudomonadota</taxon>
        <taxon>Betaproteobacteria</taxon>
        <taxon>Burkholderiales</taxon>
        <taxon>Burkholderiaceae</taxon>
        <taxon>Paraburkholderia</taxon>
    </lineage>
</organism>
<evidence type="ECO:0000313" key="2">
    <source>
        <dbReference type="EMBL" id="POR46722.1"/>
    </source>
</evidence>
<dbReference type="GeneID" id="86204297"/>
<name>A0A2S4LW90_9BURK</name>
<dbReference type="CDD" id="cd00093">
    <property type="entry name" value="HTH_XRE"/>
    <property type="match status" value="1"/>
</dbReference>
<dbReference type="SUPFAM" id="SSF47413">
    <property type="entry name" value="lambda repressor-like DNA-binding domains"/>
    <property type="match status" value="1"/>
</dbReference>
<evidence type="ECO:0000313" key="3">
    <source>
        <dbReference type="Proteomes" id="UP000237381"/>
    </source>
</evidence>
<dbReference type="InterPro" id="IPR001387">
    <property type="entry name" value="Cro/C1-type_HTH"/>
</dbReference>
<keyword evidence="3" id="KW-1185">Reference proteome</keyword>
<evidence type="ECO:0000259" key="1">
    <source>
        <dbReference type="PROSITE" id="PS50943"/>
    </source>
</evidence>
<dbReference type="SMART" id="SM00530">
    <property type="entry name" value="HTH_XRE"/>
    <property type="match status" value="1"/>
</dbReference>
<reference evidence="2 3" key="1">
    <citation type="submission" date="2018-01" db="EMBL/GenBank/DDBJ databases">
        <title>Genomic Encyclopedia of Type Strains, Phase III (KMG-III): the genomes of soil and plant-associated and newly described type strains.</title>
        <authorList>
            <person name="Whitman W."/>
        </authorList>
    </citation>
    <scope>NUCLEOTIDE SEQUENCE [LARGE SCALE GENOMIC DNA]</scope>
    <source>
        <strain evidence="2 3">JCM 18070</strain>
    </source>
</reference>
<comment type="caution">
    <text evidence="2">The sequence shown here is derived from an EMBL/GenBank/DDBJ whole genome shotgun (WGS) entry which is preliminary data.</text>
</comment>
<dbReference type="Gene3D" id="1.10.260.40">
    <property type="entry name" value="lambda repressor-like DNA-binding domains"/>
    <property type="match status" value="1"/>
</dbReference>
<protein>
    <submittedName>
        <fullName evidence="2">Helix-turn-helix protein</fullName>
    </submittedName>
</protein>
<dbReference type="Pfam" id="PF01381">
    <property type="entry name" value="HTH_3"/>
    <property type="match status" value="1"/>
</dbReference>
<sequence length="109" mass="11909">MRTTIEWLDAAKARLDLQSDYAAAKALGVTRSTISGYRTGRSVFDEKTCIRVAEILGIDPLEVIASARVESAKDAETRGVWMHALEIFSKGFRLLALPANACGAWLPQV</sequence>
<proteinExistence type="predicted"/>
<dbReference type="OrthoDB" id="8777496at2"/>
<dbReference type="PROSITE" id="PS50943">
    <property type="entry name" value="HTH_CROC1"/>
    <property type="match status" value="1"/>
</dbReference>